<dbReference type="AlphaFoldDB" id="A0A124H667"/>
<dbReference type="PROSITE" id="PS50893">
    <property type="entry name" value="ABC_TRANSPORTER_2"/>
    <property type="match status" value="1"/>
</dbReference>
<evidence type="ECO:0000256" key="4">
    <source>
        <dbReference type="ARBA" id="ARBA00022840"/>
    </source>
</evidence>
<keyword evidence="3" id="KW-0547">Nucleotide-binding</keyword>
<proteinExistence type="inferred from homology"/>
<evidence type="ECO:0000259" key="5">
    <source>
        <dbReference type="PROSITE" id="PS50893"/>
    </source>
</evidence>
<evidence type="ECO:0000256" key="3">
    <source>
        <dbReference type="ARBA" id="ARBA00022741"/>
    </source>
</evidence>
<evidence type="ECO:0000256" key="1">
    <source>
        <dbReference type="ARBA" id="ARBA00005417"/>
    </source>
</evidence>
<keyword evidence="4" id="KW-0067">ATP-binding</keyword>
<dbReference type="RefSeq" id="WP_062145834.1">
    <property type="nucleotide sequence ID" value="NZ_KQ947985.1"/>
</dbReference>
<dbReference type="GO" id="GO:0016887">
    <property type="term" value="F:ATP hydrolysis activity"/>
    <property type="evidence" value="ECO:0007669"/>
    <property type="project" value="InterPro"/>
</dbReference>
<comment type="similarity">
    <text evidence="1">Belongs to the ABC transporter superfamily.</text>
</comment>
<dbReference type="Proteomes" id="UP000054024">
    <property type="component" value="Unassembled WGS sequence"/>
</dbReference>
<dbReference type="SUPFAM" id="SSF52540">
    <property type="entry name" value="P-loop containing nucleoside triphosphate hydrolases"/>
    <property type="match status" value="1"/>
</dbReference>
<keyword evidence="2" id="KW-0813">Transport</keyword>
<dbReference type="InterPro" id="IPR027417">
    <property type="entry name" value="P-loop_NTPase"/>
</dbReference>
<organism evidence="6 7">
    <name type="scientific">Streptomyces curacoi</name>
    <dbReference type="NCBI Taxonomy" id="146536"/>
    <lineage>
        <taxon>Bacteria</taxon>
        <taxon>Bacillati</taxon>
        <taxon>Actinomycetota</taxon>
        <taxon>Actinomycetes</taxon>
        <taxon>Kitasatosporales</taxon>
        <taxon>Streptomycetaceae</taxon>
        <taxon>Streptomyces</taxon>
    </lineage>
</organism>
<accession>A0A124H667</accession>
<dbReference type="InterPro" id="IPR003439">
    <property type="entry name" value="ABC_transporter-like_ATP-bd"/>
</dbReference>
<dbReference type="PANTHER" id="PTHR43335:SF4">
    <property type="entry name" value="ABC TRANSPORTER, ATP-BINDING PROTEIN"/>
    <property type="match status" value="1"/>
</dbReference>
<reference evidence="6 7" key="1">
    <citation type="submission" date="2015-10" db="EMBL/GenBank/DDBJ databases">
        <title>Draft genome sequence of Streptomyces curacoi DSM 40107, type strain for the species Streptomyces curacoi.</title>
        <authorList>
            <person name="Ruckert C."/>
            <person name="Winkler A."/>
            <person name="Kalinowski J."/>
            <person name="Kampfer P."/>
            <person name="Glaeser S."/>
        </authorList>
    </citation>
    <scope>NUCLEOTIDE SEQUENCE [LARGE SCALE GENOMIC DNA]</scope>
    <source>
        <strain evidence="6 7">DSM 40107</strain>
    </source>
</reference>
<sequence length="304" mass="32145">MPKGDVLVEAQHLRRSFGSRTVLDDVSLTLRAGEVTGFVGANGAGKTTTIRLMLDLARGAGTTLFLGRPLHAWGSPGNVVGAVLGGIAGHPKHRVRSHLRMVAAGCGASDRRVDDMLELVGLTQAAGLRLSQLSLGMAQRVGIAQALLGDPPVLILDEPANGLDPHAIRWLRDFLRDQAAQGRAVMVSSHLLGEMEQLADRVVVLSRGRVVAASPVAELLSRAGSRSVVTVQTPDLAGLTRLVEEQGGRLRPAGGPSAHITGLDRIRVGALAAEGGVVLHWLSEDMPSLEDFYLSIAEEEFRIS</sequence>
<dbReference type="OrthoDB" id="9804819at2"/>
<protein>
    <recommendedName>
        <fullName evidence="5">ABC transporter domain-containing protein</fullName>
    </recommendedName>
</protein>
<keyword evidence="7" id="KW-1185">Reference proteome</keyword>
<evidence type="ECO:0000313" key="6">
    <source>
        <dbReference type="EMBL" id="KUM80071.1"/>
    </source>
</evidence>
<dbReference type="InterPro" id="IPR003593">
    <property type="entry name" value="AAA+_ATPase"/>
</dbReference>
<dbReference type="PROSITE" id="PS00211">
    <property type="entry name" value="ABC_TRANSPORTER_1"/>
    <property type="match status" value="1"/>
</dbReference>
<dbReference type="SMART" id="SM00382">
    <property type="entry name" value="AAA"/>
    <property type="match status" value="1"/>
</dbReference>
<dbReference type="GO" id="GO:0005524">
    <property type="term" value="F:ATP binding"/>
    <property type="evidence" value="ECO:0007669"/>
    <property type="project" value="UniProtKB-KW"/>
</dbReference>
<dbReference type="EMBL" id="LMWJ01000004">
    <property type="protein sequence ID" value="KUM80071.1"/>
    <property type="molecule type" value="Genomic_DNA"/>
</dbReference>
<dbReference type="Pfam" id="PF00005">
    <property type="entry name" value="ABC_tran"/>
    <property type="match status" value="1"/>
</dbReference>
<dbReference type="Gene3D" id="3.40.50.300">
    <property type="entry name" value="P-loop containing nucleotide triphosphate hydrolases"/>
    <property type="match status" value="1"/>
</dbReference>
<name>A0A124H667_9ACTN</name>
<evidence type="ECO:0000256" key="2">
    <source>
        <dbReference type="ARBA" id="ARBA00022448"/>
    </source>
</evidence>
<dbReference type="PANTHER" id="PTHR43335">
    <property type="entry name" value="ABC TRANSPORTER, ATP-BINDING PROTEIN"/>
    <property type="match status" value="1"/>
</dbReference>
<dbReference type="InterPro" id="IPR017871">
    <property type="entry name" value="ABC_transporter-like_CS"/>
</dbReference>
<feature type="domain" description="ABC transporter" evidence="5">
    <location>
        <begin position="8"/>
        <end position="232"/>
    </location>
</feature>
<gene>
    <name evidence="6" type="ORF">AQI70_07820</name>
</gene>
<evidence type="ECO:0000313" key="7">
    <source>
        <dbReference type="Proteomes" id="UP000054024"/>
    </source>
</evidence>
<comment type="caution">
    <text evidence="6">The sequence shown here is derived from an EMBL/GenBank/DDBJ whole genome shotgun (WGS) entry which is preliminary data.</text>
</comment>
<dbReference type="STRING" id="146536.AQI70_07820"/>